<gene>
    <name evidence="3" type="ORF">BDY17DRAFT_23697</name>
</gene>
<reference evidence="3" key="1">
    <citation type="journal article" date="2020" name="Stud. Mycol.">
        <title>101 Dothideomycetes genomes: a test case for predicting lifestyles and emergence of pathogens.</title>
        <authorList>
            <person name="Haridas S."/>
            <person name="Albert R."/>
            <person name="Binder M."/>
            <person name="Bloem J."/>
            <person name="Labutti K."/>
            <person name="Salamov A."/>
            <person name="Andreopoulos B."/>
            <person name="Baker S."/>
            <person name="Barry K."/>
            <person name="Bills G."/>
            <person name="Bluhm B."/>
            <person name="Cannon C."/>
            <person name="Castanera R."/>
            <person name="Culley D."/>
            <person name="Daum C."/>
            <person name="Ezra D."/>
            <person name="Gonzalez J."/>
            <person name="Henrissat B."/>
            <person name="Kuo A."/>
            <person name="Liang C."/>
            <person name="Lipzen A."/>
            <person name="Lutzoni F."/>
            <person name="Magnuson J."/>
            <person name="Mondo S."/>
            <person name="Nolan M."/>
            <person name="Ohm R."/>
            <person name="Pangilinan J."/>
            <person name="Park H.-J."/>
            <person name="Ramirez L."/>
            <person name="Alfaro M."/>
            <person name="Sun H."/>
            <person name="Tritt A."/>
            <person name="Yoshinaga Y."/>
            <person name="Zwiers L.-H."/>
            <person name="Turgeon B."/>
            <person name="Goodwin S."/>
            <person name="Spatafora J."/>
            <person name="Crous P."/>
            <person name="Grigoriev I."/>
        </authorList>
    </citation>
    <scope>NUCLEOTIDE SEQUENCE</scope>
    <source>
        <strain evidence="3">CBS 113389</strain>
    </source>
</reference>
<dbReference type="CDD" id="cd09917">
    <property type="entry name" value="F-box_SF"/>
    <property type="match status" value="1"/>
</dbReference>
<keyword evidence="4" id="KW-1185">Reference proteome</keyword>
<dbReference type="SMART" id="SM00256">
    <property type="entry name" value="FBOX"/>
    <property type="match status" value="1"/>
</dbReference>
<evidence type="ECO:0000259" key="2">
    <source>
        <dbReference type="SMART" id="SM00256"/>
    </source>
</evidence>
<feature type="domain" description="F-box" evidence="2">
    <location>
        <begin position="7"/>
        <end position="47"/>
    </location>
</feature>
<dbReference type="InterPro" id="IPR036047">
    <property type="entry name" value="F-box-like_dom_sf"/>
</dbReference>
<evidence type="ECO:0000256" key="1">
    <source>
        <dbReference type="SAM" id="MobiDB-lite"/>
    </source>
</evidence>
<sequence length="504" mass="56839">MTTLLGLSHELLHCVFTEVEPTDLAALSRTCHSLHAYIKGNRLLHKDLYLRRYDEPKLLDEPDWEELIHKTARLERILQSEDKEVKSENLGFVSEQVDHLLQTACTDVDESANVQLLSDYFADQDNIDVFLCSSSLFRTAGTKDQQAAPTQALQQASAKLHCLYGKPVDPVPSKRSSASYSMTAFFTLRRIDTGSPSSNTRAQNRGIPAHTVARSKVYDLREYTDGSIWGPFMSDGSQNVDWEKVEAIMLVLGFNLADFTERSDGRFPLLWDRPFDGVTPQSYVSPQISASDDSEMEESDSSIPKELTPSLDDRDPYGVTGTWMRVVCFLDYNDLYAFNFSNPELPAEQAREPIDTQEAIRLISIKLQVTRIDPPGSADEDEEEDGMDWSQFKGERLPIVHFRGSSRSLHASWDPNANSQIRGTVRQTPQGEIRWTTFSIFHGEERWRSEGIQVGGLRSARGVLGNWFDKDYDMHGPAGPTAFWKITDWLGAEKSSSSTPVAYF</sequence>
<dbReference type="Pfam" id="PF00646">
    <property type="entry name" value="F-box"/>
    <property type="match status" value="1"/>
</dbReference>
<dbReference type="InterPro" id="IPR001810">
    <property type="entry name" value="F-box_dom"/>
</dbReference>
<accession>A0A6A6Q8X8</accession>
<proteinExistence type="predicted"/>
<feature type="region of interest" description="Disordered" evidence="1">
    <location>
        <begin position="282"/>
        <end position="314"/>
    </location>
</feature>
<dbReference type="Proteomes" id="UP000799767">
    <property type="component" value="Unassembled WGS sequence"/>
</dbReference>
<dbReference type="SUPFAM" id="SSF81383">
    <property type="entry name" value="F-box domain"/>
    <property type="match status" value="1"/>
</dbReference>
<organism evidence="3 4">
    <name type="scientific">Neohortaea acidophila</name>
    <dbReference type="NCBI Taxonomy" id="245834"/>
    <lineage>
        <taxon>Eukaryota</taxon>
        <taxon>Fungi</taxon>
        <taxon>Dikarya</taxon>
        <taxon>Ascomycota</taxon>
        <taxon>Pezizomycotina</taxon>
        <taxon>Dothideomycetes</taxon>
        <taxon>Dothideomycetidae</taxon>
        <taxon>Mycosphaerellales</taxon>
        <taxon>Teratosphaeriaceae</taxon>
        <taxon>Neohortaea</taxon>
    </lineage>
</organism>
<dbReference type="GeneID" id="54471313"/>
<evidence type="ECO:0000313" key="3">
    <source>
        <dbReference type="EMBL" id="KAF2488093.1"/>
    </source>
</evidence>
<name>A0A6A6Q8X8_9PEZI</name>
<evidence type="ECO:0000313" key="4">
    <source>
        <dbReference type="Proteomes" id="UP000799767"/>
    </source>
</evidence>
<dbReference type="OrthoDB" id="3226064at2759"/>
<protein>
    <recommendedName>
        <fullName evidence="2">F-box domain-containing protein</fullName>
    </recommendedName>
</protein>
<dbReference type="AlphaFoldDB" id="A0A6A6Q8X8"/>
<dbReference type="EMBL" id="MU001631">
    <property type="protein sequence ID" value="KAF2488093.1"/>
    <property type="molecule type" value="Genomic_DNA"/>
</dbReference>
<dbReference type="RefSeq" id="XP_033594662.1">
    <property type="nucleotide sequence ID" value="XM_033730311.1"/>
</dbReference>